<reference evidence="21" key="1">
    <citation type="journal article" date="2019" name="Heredity">
        <title>Mesozoic mitogenome rearrangements and freshwater mussel (Bivalvia: Unionoidea) macroevolution.</title>
        <authorList>
            <person name="Froufe E."/>
            <person name="Bolotov I."/>
            <person name="Aldridge D.C."/>
            <person name="Bogan A.E."/>
            <person name="Breton S."/>
            <person name="Gan H.M."/>
            <person name="Kovitvadhi U."/>
            <person name="Kovitvadhi S."/>
            <person name="Riccardi N."/>
            <person name="Secci-Petretto G."/>
            <person name="Sousa R."/>
            <person name="Teixeira A."/>
            <person name="Varandas S."/>
            <person name="Zanatta D."/>
            <person name="Zieritz A."/>
            <person name="Fonseca M.M."/>
            <person name="Lopes-Lima M."/>
        </authorList>
    </citation>
    <scope>NUCLEOTIDE SEQUENCE</scope>
    <source>
        <tissue evidence="21">Gonad tissue</tissue>
    </source>
</reference>
<keyword evidence="10 18" id="KW-0249">Electron transport</keyword>
<evidence type="ECO:0000256" key="6">
    <source>
        <dbReference type="ARBA" id="ARBA00022660"/>
    </source>
</evidence>
<feature type="transmembrane region" description="Helical" evidence="18">
    <location>
        <begin position="141"/>
        <end position="158"/>
    </location>
</feature>
<feature type="transmembrane region" description="Helical" evidence="18">
    <location>
        <begin position="111"/>
        <end position="134"/>
    </location>
</feature>
<feature type="transmembrane region" description="Helical" evidence="18">
    <location>
        <begin position="230"/>
        <end position="251"/>
    </location>
</feature>
<feature type="binding site" description="axial binding residue" evidence="17">
    <location>
        <position position="84"/>
    </location>
    <ligand>
        <name>heme b</name>
        <dbReference type="ChEBI" id="CHEBI:60344"/>
        <label>b562</label>
    </ligand>
    <ligandPart>
        <name>Fe</name>
        <dbReference type="ChEBI" id="CHEBI:18248"/>
    </ligandPart>
</feature>
<evidence type="ECO:0000256" key="4">
    <source>
        <dbReference type="ARBA" id="ARBA00022448"/>
    </source>
</evidence>
<sequence>MKNPMRKSNQMLKIVNSSLYDLPTPMNLSIWWNTGSLLGLCLTLQILSGIFLAIHYTPHTEHAFQSVIHITRDVNFGWMLRNMHATGASMFFLCVYTHIGRGIYFSSYLYYKMWLSGVTLLFTLMATAFLGYVLPWGQMSYWGATVITNLLSVIPYFGDSLVKWVWGGFTVANATLSRFFVFHFFLPFLLLGITCVHLMLLHEKGSNNPLGLSSDTCLIPFHPFYSLKDLVGFLSAFLAFTLVSLFMPLLISDPENFIEANPMSTPTHIQPEWYFLFAYAILRAIPNKMGGVLALVSSILVLALMPVMHTNKMRGTTFYPMSQPVFWALISTFLLLTWLGHMPTEPPLVLMSQVVTAAYFFMMLTLPLMGTLWDALIFMRKP</sequence>
<dbReference type="CDD" id="cd00290">
    <property type="entry name" value="cytochrome_b_C"/>
    <property type="match status" value="1"/>
</dbReference>
<feature type="transmembrane region" description="Helical" evidence="18">
    <location>
        <begin position="289"/>
        <end position="307"/>
    </location>
</feature>
<dbReference type="SUPFAM" id="SSF81648">
    <property type="entry name" value="a domain/subunit of cytochrome bc1 complex (Ubiquinol-cytochrome c reductase)"/>
    <property type="match status" value="1"/>
</dbReference>
<dbReference type="InterPro" id="IPR005797">
    <property type="entry name" value="Cyt_b/b6_N"/>
</dbReference>
<protein>
    <recommendedName>
        <fullName evidence="3 18">Cytochrome b</fullName>
    </recommendedName>
</protein>
<gene>
    <name evidence="21" type="primary">cob</name>
</gene>
<keyword evidence="11 18" id="KW-1133">Transmembrane helix</keyword>
<dbReference type="GO" id="GO:0005743">
    <property type="term" value="C:mitochondrial inner membrane"/>
    <property type="evidence" value="ECO:0007669"/>
    <property type="project" value="UniProtKB-SubCell"/>
</dbReference>
<dbReference type="GO" id="GO:0045275">
    <property type="term" value="C:respiratory chain complex III"/>
    <property type="evidence" value="ECO:0007669"/>
    <property type="project" value="InterPro"/>
</dbReference>
<dbReference type="Gene3D" id="1.20.810.10">
    <property type="entry name" value="Cytochrome Bc1 Complex, Chain C"/>
    <property type="match status" value="1"/>
</dbReference>
<geneLocation type="mitochondrion" evidence="21"/>
<name>A0A513X0E1_9BIVA</name>
<keyword evidence="9" id="KW-0999">Mitochondrion inner membrane</keyword>
<keyword evidence="6 18" id="KW-0679">Respiratory chain</keyword>
<evidence type="ECO:0000256" key="9">
    <source>
        <dbReference type="ARBA" id="ARBA00022792"/>
    </source>
</evidence>
<feature type="transmembrane region" description="Helical" evidence="18">
    <location>
        <begin position="359"/>
        <end position="379"/>
    </location>
</feature>
<evidence type="ECO:0000256" key="16">
    <source>
        <dbReference type="PIRSR" id="PIRSR038885-1"/>
    </source>
</evidence>
<evidence type="ECO:0000259" key="20">
    <source>
        <dbReference type="PROSITE" id="PS51003"/>
    </source>
</evidence>
<evidence type="ECO:0000256" key="18">
    <source>
        <dbReference type="RuleBase" id="RU362117"/>
    </source>
</evidence>
<evidence type="ECO:0000256" key="7">
    <source>
        <dbReference type="ARBA" id="ARBA00022692"/>
    </source>
</evidence>
<dbReference type="InterPro" id="IPR027387">
    <property type="entry name" value="Cytb/b6-like_sf"/>
</dbReference>
<evidence type="ECO:0000313" key="21">
    <source>
        <dbReference type="EMBL" id="QDH07396.1"/>
    </source>
</evidence>
<feature type="binding site" description="axial binding residue" evidence="17">
    <location>
        <position position="98"/>
    </location>
    <ligand>
        <name>heme b</name>
        <dbReference type="ChEBI" id="CHEBI:60344"/>
        <label>b566</label>
    </ligand>
    <ligandPart>
        <name>Fe</name>
        <dbReference type="ChEBI" id="CHEBI:18248"/>
    </ligandPart>
</feature>
<dbReference type="GO" id="GO:0016491">
    <property type="term" value="F:oxidoreductase activity"/>
    <property type="evidence" value="ECO:0007669"/>
    <property type="project" value="UniProtKB-UniRule"/>
</dbReference>
<dbReference type="PROSITE" id="PS51003">
    <property type="entry name" value="CYTB_CTER"/>
    <property type="match status" value="1"/>
</dbReference>
<dbReference type="EMBL" id="MK994773">
    <property type="protein sequence ID" value="QDH07396.1"/>
    <property type="molecule type" value="Genomic_DNA"/>
</dbReference>
<feature type="domain" description="Cytochrome b/b6 N-terminal region profile" evidence="19">
    <location>
        <begin position="1"/>
        <end position="210"/>
    </location>
</feature>
<evidence type="ECO:0000256" key="2">
    <source>
        <dbReference type="ARBA" id="ARBA00004448"/>
    </source>
</evidence>
<feature type="transmembrane region" description="Helical" evidence="18">
    <location>
        <begin position="78"/>
        <end position="99"/>
    </location>
</feature>
<dbReference type="PIRSF" id="PIRSF038885">
    <property type="entry name" value="COB"/>
    <property type="match status" value="1"/>
</dbReference>
<keyword evidence="5 17" id="KW-0349">Heme</keyword>
<evidence type="ECO:0000259" key="19">
    <source>
        <dbReference type="PROSITE" id="PS51002"/>
    </source>
</evidence>
<dbReference type="Pfam" id="PF00032">
    <property type="entry name" value="Cytochrom_B_C"/>
    <property type="match status" value="1"/>
</dbReference>
<dbReference type="Pfam" id="PF00033">
    <property type="entry name" value="Cytochrome_B"/>
    <property type="match status" value="1"/>
</dbReference>
<evidence type="ECO:0000256" key="5">
    <source>
        <dbReference type="ARBA" id="ARBA00022617"/>
    </source>
</evidence>
<dbReference type="GO" id="GO:0006122">
    <property type="term" value="P:mitochondrial electron transport, ubiquinol to cytochrome c"/>
    <property type="evidence" value="ECO:0007669"/>
    <property type="project" value="TreeGrafter"/>
</dbReference>
<evidence type="ECO:0000256" key="15">
    <source>
        <dbReference type="ARBA" id="ARBA00023136"/>
    </source>
</evidence>
<dbReference type="CDD" id="cd00284">
    <property type="entry name" value="Cytochrome_b_N"/>
    <property type="match status" value="1"/>
</dbReference>
<keyword evidence="7 18" id="KW-0812">Transmembrane</keyword>
<proteinExistence type="inferred from homology"/>
<feature type="binding site" description="axial binding residue" evidence="17">
    <location>
        <position position="183"/>
    </location>
    <ligand>
        <name>heme b</name>
        <dbReference type="ChEBI" id="CHEBI:60344"/>
        <label>b562</label>
    </ligand>
    <ligandPart>
        <name>Fe</name>
        <dbReference type="ChEBI" id="CHEBI:18248"/>
    </ligandPart>
</feature>
<comment type="subcellular location">
    <subcellularLocation>
        <location evidence="2">Mitochondrion inner membrane</location>
        <topology evidence="2">Multi-pass membrane protein</topology>
    </subcellularLocation>
</comment>
<evidence type="ECO:0000256" key="8">
    <source>
        <dbReference type="ARBA" id="ARBA00022723"/>
    </source>
</evidence>
<comment type="cofactor">
    <cofactor evidence="17">
        <name>heme</name>
        <dbReference type="ChEBI" id="CHEBI:30413"/>
    </cofactor>
    <text evidence="17">Binds 2 heme groups non-covalently.</text>
</comment>
<accession>A0A513X0E1</accession>
<dbReference type="PANTHER" id="PTHR19271">
    <property type="entry name" value="CYTOCHROME B"/>
    <property type="match status" value="1"/>
</dbReference>
<dbReference type="InterPro" id="IPR016174">
    <property type="entry name" value="Di-haem_cyt_TM"/>
</dbReference>
<feature type="transmembrane region" description="Helical" evidence="18">
    <location>
        <begin position="30"/>
        <end position="57"/>
    </location>
</feature>
<comment type="cofactor">
    <cofactor evidence="18">
        <name>heme b</name>
        <dbReference type="ChEBI" id="CHEBI:60344"/>
    </cofactor>
    <text evidence="18">Binds 2 heme groups non-covalently.</text>
</comment>
<evidence type="ECO:0000256" key="10">
    <source>
        <dbReference type="ARBA" id="ARBA00022982"/>
    </source>
</evidence>
<feature type="domain" description="Cytochrome b/b6 C-terminal region profile" evidence="20">
    <location>
        <begin position="211"/>
        <end position="381"/>
    </location>
</feature>
<dbReference type="GO" id="GO:0046872">
    <property type="term" value="F:metal ion binding"/>
    <property type="evidence" value="ECO:0007669"/>
    <property type="project" value="UniProtKB-UniRule"/>
</dbReference>
<dbReference type="InterPro" id="IPR048259">
    <property type="entry name" value="Cytochrome_b_N_euk/bac"/>
</dbReference>
<dbReference type="InterPro" id="IPR030689">
    <property type="entry name" value="Cytochrome_b"/>
</dbReference>
<evidence type="ECO:0000256" key="17">
    <source>
        <dbReference type="PIRSR" id="PIRSR038885-2"/>
    </source>
</evidence>
<evidence type="ECO:0000256" key="11">
    <source>
        <dbReference type="ARBA" id="ARBA00022989"/>
    </source>
</evidence>
<comment type="similarity">
    <text evidence="18">Belongs to the cytochrome b family.</text>
</comment>
<dbReference type="PANTHER" id="PTHR19271:SF16">
    <property type="entry name" value="CYTOCHROME B"/>
    <property type="match status" value="1"/>
</dbReference>
<keyword evidence="12 17" id="KW-0408">Iron</keyword>
<feature type="transmembrane region" description="Helical" evidence="18">
    <location>
        <begin position="178"/>
        <end position="201"/>
    </location>
</feature>
<evidence type="ECO:0000256" key="12">
    <source>
        <dbReference type="ARBA" id="ARBA00023004"/>
    </source>
</evidence>
<feature type="binding site" description="axial binding residue" evidence="17">
    <location>
        <position position="197"/>
    </location>
    <ligand>
        <name>heme b</name>
        <dbReference type="ChEBI" id="CHEBI:60344"/>
        <label>b566</label>
    </ligand>
    <ligandPart>
        <name>Fe</name>
        <dbReference type="ChEBI" id="CHEBI:18248"/>
    </ligandPart>
</feature>
<dbReference type="SUPFAM" id="SSF81342">
    <property type="entry name" value="Transmembrane di-heme cytochromes"/>
    <property type="match status" value="1"/>
</dbReference>
<dbReference type="InterPro" id="IPR005798">
    <property type="entry name" value="Cyt_b/b6_C"/>
</dbReference>
<keyword evidence="14 18" id="KW-0496">Mitochondrion</keyword>
<evidence type="ECO:0000256" key="14">
    <source>
        <dbReference type="ARBA" id="ARBA00023128"/>
    </source>
</evidence>
<keyword evidence="13" id="KW-0830">Ubiquinone</keyword>
<feature type="binding site" evidence="16">
    <location>
        <position position="202"/>
    </location>
    <ligand>
        <name>a ubiquinone</name>
        <dbReference type="ChEBI" id="CHEBI:16389"/>
    </ligand>
</feature>
<feature type="transmembrane region" description="Helical" evidence="18">
    <location>
        <begin position="319"/>
        <end position="339"/>
    </location>
</feature>
<evidence type="ECO:0000256" key="13">
    <source>
        <dbReference type="ARBA" id="ARBA00023075"/>
    </source>
</evidence>
<evidence type="ECO:0000256" key="3">
    <source>
        <dbReference type="ARBA" id="ARBA00013531"/>
    </source>
</evidence>
<dbReference type="AlphaFoldDB" id="A0A513X0E1"/>
<keyword evidence="4 18" id="KW-0813">Transport</keyword>
<keyword evidence="8 17" id="KW-0479">Metal-binding</keyword>
<comment type="function">
    <text evidence="1 18">Component of the ubiquinol-cytochrome c reductase complex (complex III or cytochrome b-c1 complex) that is part of the mitochondrial respiratory chain. The b-c1 complex mediates electron transfer from ubiquinol to cytochrome c. Contributes to the generation of a proton gradient across the mitochondrial membrane that is then used for ATP synthesis.</text>
</comment>
<dbReference type="GO" id="GO:0008121">
    <property type="term" value="F:quinol-cytochrome-c reductase activity"/>
    <property type="evidence" value="ECO:0007669"/>
    <property type="project" value="InterPro"/>
</dbReference>
<dbReference type="InterPro" id="IPR048260">
    <property type="entry name" value="Cytochrome_b_C_euk/bac"/>
</dbReference>
<evidence type="ECO:0000256" key="1">
    <source>
        <dbReference type="ARBA" id="ARBA00002566"/>
    </source>
</evidence>
<dbReference type="PROSITE" id="PS51002">
    <property type="entry name" value="CYTB_NTER"/>
    <property type="match status" value="1"/>
</dbReference>
<organism evidence="21">
    <name type="scientific">Microcondylaea bonellii</name>
    <dbReference type="NCBI Taxonomy" id="1678567"/>
    <lineage>
        <taxon>Eukaryota</taxon>
        <taxon>Metazoa</taxon>
        <taxon>Spiralia</taxon>
        <taxon>Lophotrochozoa</taxon>
        <taxon>Mollusca</taxon>
        <taxon>Bivalvia</taxon>
        <taxon>Autobranchia</taxon>
        <taxon>Heteroconchia</taxon>
        <taxon>Palaeoheterodonta</taxon>
        <taxon>Unionida</taxon>
        <taxon>Unionoidea</taxon>
        <taxon>Unionidae</taxon>
        <taxon>Gonideinae</taxon>
        <taxon>Microcondylaea</taxon>
    </lineage>
</organism>
<dbReference type="InterPro" id="IPR036150">
    <property type="entry name" value="Cyt_b/b6_C_sf"/>
</dbReference>
<keyword evidence="15 18" id="KW-0472">Membrane</keyword>